<dbReference type="Proteomes" id="UP001148184">
    <property type="component" value="Unassembled WGS sequence"/>
</dbReference>
<dbReference type="EMBL" id="JAMDGZ010000034">
    <property type="protein sequence ID" value="MDD1015221.1"/>
    <property type="molecule type" value="Genomic_DNA"/>
</dbReference>
<evidence type="ECO:0008006" key="4">
    <source>
        <dbReference type="Google" id="ProtNLM"/>
    </source>
</evidence>
<keyword evidence="3" id="KW-1185">Reference proteome</keyword>
<evidence type="ECO:0000256" key="1">
    <source>
        <dbReference type="SAM" id="SignalP"/>
    </source>
</evidence>
<gene>
    <name evidence="2" type="ORF">M5G17_16245</name>
</gene>
<proteinExistence type="predicted"/>
<dbReference type="PROSITE" id="PS51257">
    <property type="entry name" value="PROKAR_LIPOPROTEIN"/>
    <property type="match status" value="1"/>
</dbReference>
<accession>A0ABT5PA90</accession>
<feature type="chain" id="PRO_5046941223" description="Lipoprotein" evidence="1">
    <location>
        <begin position="17"/>
        <end position="472"/>
    </location>
</feature>
<organism evidence="2 3">
    <name type="scientific">Pseudomonas rubra</name>
    <dbReference type="NCBI Taxonomy" id="2942627"/>
    <lineage>
        <taxon>Bacteria</taxon>
        <taxon>Pseudomonadati</taxon>
        <taxon>Pseudomonadota</taxon>
        <taxon>Gammaproteobacteria</taxon>
        <taxon>Pseudomonadales</taxon>
        <taxon>Pseudomonadaceae</taxon>
        <taxon>Pseudomonas</taxon>
    </lineage>
</organism>
<dbReference type="RefSeq" id="WP_273893935.1">
    <property type="nucleotide sequence ID" value="NZ_JAMDGP010000001.1"/>
</dbReference>
<protein>
    <recommendedName>
        <fullName evidence="4">Lipoprotein</fullName>
    </recommendedName>
</protein>
<evidence type="ECO:0000313" key="2">
    <source>
        <dbReference type="EMBL" id="MDD1015221.1"/>
    </source>
</evidence>
<reference evidence="2 3" key="1">
    <citation type="submission" date="2022-05" db="EMBL/GenBank/DDBJ databases">
        <title>Novel Pseudomonas spp. Isolated from a Rainbow Trout Aquaculture Facility.</title>
        <authorList>
            <person name="Testerman T."/>
            <person name="Graf J."/>
        </authorList>
    </citation>
    <scope>NUCLEOTIDE SEQUENCE [LARGE SCALE GENOMIC DNA]</scope>
    <source>
        <strain evidence="2 3">ID1025</strain>
    </source>
</reference>
<comment type="caution">
    <text evidence="2">The sequence shown here is derived from an EMBL/GenBank/DDBJ whole genome shotgun (WGS) entry which is preliminary data.</text>
</comment>
<sequence>MDARFPLLLALSLALAACSTPPKPQTPANPQPPAKHPALEVFEQVIREPAAPDSIIRQGDKVTYMVSPSASNLWVVRFDAFCNQPGGSMFYPTKRGMQAYSDNHNSSSLPQPQLQVLQHSEQLRNACAYRAVPDWRALDTAPGEDWLVWDRNSAVHEDGVLKIWTGVQLAHYQAAGRYSQIAQLHERLAIDCKQRTFKPLSDFKVDDNGRVHNGKINLNLPMTPLTQAGSRQQRLIESACQPVAAWAQMAKPPARAPLPPQLDTPKTVPAVLAAIDALQLPEPRLTLQALHYRYDTLAFNRMKITGVQRKDIFTRDPQSGQLLQQPVDSVLGTNLLLTFRGLIDLANRSFDRDNGNQVEDSLRVIGLSFTGDWQRLPEQSEVAYDLVQATATGPFTTTVTCKVGVALPASQINPALQGMAKPLTCSKLKTAVVQWTHSYNYLEDYGVFAQAAENGPLGIWTWRVESVRQDSR</sequence>
<evidence type="ECO:0000313" key="3">
    <source>
        <dbReference type="Proteomes" id="UP001148184"/>
    </source>
</evidence>
<keyword evidence="1" id="KW-0732">Signal</keyword>
<feature type="signal peptide" evidence="1">
    <location>
        <begin position="1"/>
        <end position="16"/>
    </location>
</feature>
<name>A0ABT5PA90_9PSED</name>